<dbReference type="InterPro" id="IPR002123">
    <property type="entry name" value="Plipid/glycerol_acylTrfase"/>
</dbReference>
<dbReference type="Pfam" id="PF01553">
    <property type="entry name" value="Acyltransferase"/>
    <property type="match status" value="1"/>
</dbReference>
<protein>
    <recommendedName>
        <fullName evidence="2">Phospholipid/glycerol acyltransferase domain-containing protein</fullName>
    </recommendedName>
</protein>
<proteinExistence type="predicted"/>
<accession>A0A3M9LWN8</accession>
<dbReference type="AlphaFoldDB" id="A0A3M9LWN8"/>
<dbReference type="GO" id="GO:0016746">
    <property type="term" value="F:acyltransferase activity"/>
    <property type="evidence" value="ECO:0007669"/>
    <property type="project" value="InterPro"/>
</dbReference>
<dbReference type="RefSeq" id="WP_123273096.1">
    <property type="nucleotide sequence ID" value="NZ_RJJQ01000029.1"/>
</dbReference>
<reference evidence="3 4" key="1">
    <citation type="submission" date="2018-11" db="EMBL/GenBank/DDBJ databases">
        <title>Draft genome of Simplicispira Flexivirga sp. BO-16.</title>
        <authorList>
            <person name="Im W.T."/>
        </authorList>
    </citation>
    <scope>NUCLEOTIDE SEQUENCE [LARGE SCALE GENOMIC DNA]</scope>
    <source>
        <strain evidence="3 4">BO-16</strain>
    </source>
</reference>
<keyword evidence="1" id="KW-0812">Transmembrane</keyword>
<dbReference type="OrthoDB" id="7054180at2"/>
<sequence>MTIPVPPRIVRRVICHPLQIVLGVAALLVLSIATGIAFVIQLPGRRRRLVRVLAMLTATVLADLTIILGAWRLWCAHRVRRRRAETWEHDHVELIGRTLHRVVRVAERVAGLRLVVTIDPQLPDEPAPLLVLSRHAGLGDSPLIAYLLTHELGRVPRVLLKRFLLWDAAVDLVLGRLGAYFLPPQRVSPEERDARLREFADQSRDRDALLLFPEGRNWTPHRWRAQLAECSGAEADWIRAHPAVLPPRAGGASRVLELRPDVCTAVAAQRGLDPLHSVRSIWAHLPLREPVEVTVRRADPPAPGDVEPWLFDMWGCIDDWTRARRPATDGLASDDPTGAVFPA</sequence>
<keyword evidence="1" id="KW-0472">Membrane</keyword>
<feature type="domain" description="Phospholipid/glycerol acyltransferase" evidence="2">
    <location>
        <begin position="127"/>
        <end position="223"/>
    </location>
</feature>
<dbReference type="Proteomes" id="UP000271678">
    <property type="component" value="Unassembled WGS sequence"/>
</dbReference>
<evidence type="ECO:0000313" key="4">
    <source>
        <dbReference type="Proteomes" id="UP000271678"/>
    </source>
</evidence>
<gene>
    <name evidence="3" type="ORF">EFY87_19215</name>
</gene>
<feature type="transmembrane region" description="Helical" evidence="1">
    <location>
        <begin position="20"/>
        <end position="40"/>
    </location>
</feature>
<evidence type="ECO:0000313" key="3">
    <source>
        <dbReference type="EMBL" id="RNI17730.1"/>
    </source>
</evidence>
<keyword evidence="1" id="KW-1133">Transmembrane helix</keyword>
<feature type="transmembrane region" description="Helical" evidence="1">
    <location>
        <begin position="52"/>
        <end position="74"/>
    </location>
</feature>
<name>A0A3M9LWN8_9MICO</name>
<dbReference type="EMBL" id="RJJQ01000029">
    <property type="protein sequence ID" value="RNI17730.1"/>
    <property type="molecule type" value="Genomic_DNA"/>
</dbReference>
<evidence type="ECO:0000259" key="2">
    <source>
        <dbReference type="Pfam" id="PF01553"/>
    </source>
</evidence>
<evidence type="ECO:0000256" key="1">
    <source>
        <dbReference type="SAM" id="Phobius"/>
    </source>
</evidence>
<dbReference type="SUPFAM" id="SSF69593">
    <property type="entry name" value="Glycerol-3-phosphate (1)-acyltransferase"/>
    <property type="match status" value="1"/>
</dbReference>
<keyword evidence="4" id="KW-1185">Reference proteome</keyword>
<organism evidence="3 4">
    <name type="scientific">Flexivirga caeni</name>
    <dbReference type="NCBI Taxonomy" id="2294115"/>
    <lineage>
        <taxon>Bacteria</taxon>
        <taxon>Bacillati</taxon>
        <taxon>Actinomycetota</taxon>
        <taxon>Actinomycetes</taxon>
        <taxon>Micrococcales</taxon>
        <taxon>Dermacoccaceae</taxon>
        <taxon>Flexivirga</taxon>
    </lineage>
</organism>
<comment type="caution">
    <text evidence="3">The sequence shown here is derived from an EMBL/GenBank/DDBJ whole genome shotgun (WGS) entry which is preliminary data.</text>
</comment>